<protein>
    <submittedName>
        <fullName evidence="1">Uncharacterized protein</fullName>
    </submittedName>
</protein>
<evidence type="ECO:0000313" key="1">
    <source>
        <dbReference type="EMBL" id="QHT11665.1"/>
    </source>
</evidence>
<name>A0A6C0D7J5_9ZZZZ</name>
<dbReference type="EMBL" id="MN739536">
    <property type="protein sequence ID" value="QHT11665.1"/>
    <property type="molecule type" value="Genomic_DNA"/>
</dbReference>
<dbReference type="AlphaFoldDB" id="A0A6C0D7J5"/>
<accession>A0A6C0D7J5</accession>
<proteinExistence type="predicted"/>
<reference evidence="1" key="1">
    <citation type="journal article" date="2020" name="Nature">
        <title>Giant virus diversity and host interactions through global metagenomics.</title>
        <authorList>
            <person name="Schulz F."/>
            <person name="Roux S."/>
            <person name="Paez-Espino D."/>
            <person name="Jungbluth S."/>
            <person name="Walsh D.A."/>
            <person name="Denef V.J."/>
            <person name="McMahon K.D."/>
            <person name="Konstantinidis K.T."/>
            <person name="Eloe-Fadrosh E.A."/>
            <person name="Kyrpides N.C."/>
            <person name="Woyke T."/>
        </authorList>
    </citation>
    <scope>NUCLEOTIDE SEQUENCE</scope>
    <source>
        <strain evidence="1">GVMAG-M-3300023174-116</strain>
    </source>
</reference>
<organism evidence="1">
    <name type="scientific">viral metagenome</name>
    <dbReference type="NCBI Taxonomy" id="1070528"/>
    <lineage>
        <taxon>unclassified sequences</taxon>
        <taxon>metagenomes</taxon>
        <taxon>organismal metagenomes</taxon>
    </lineage>
</organism>
<sequence length="236" mass="27276">MSSDYKVQRKAMNTISICVPRIRLFKFMDYRFVEAAFEAVYGKDCVRCIGFFPMIINGVQFYRLEVTVVCTTEQALDMRTKLNEGGHVFLEVPFYQYVEGAKVEKKHVWKCVKLSFDRPRNKVQEGDYHEWSRKLQLLQPVPACVTKLEQLLRETAECARACRSDVDDALLRAQAYATTQQNCSQQRCQELAHFEEQLQRLRWHSNSIVHCLGSACEQVPHMKASVASITRVGPKN</sequence>